<keyword evidence="4 5" id="KW-0067">ATP-binding</keyword>
<dbReference type="InterPro" id="IPR027417">
    <property type="entry name" value="P-loop_NTPase"/>
</dbReference>
<keyword evidence="3 5" id="KW-0347">Helicase</keyword>
<evidence type="ECO:0000313" key="7">
    <source>
        <dbReference type="EMBL" id="KJD42686.1"/>
    </source>
</evidence>
<dbReference type="Gene3D" id="3.40.50.300">
    <property type="entry name" value="P-loop containing nucleotide triphosphate hydrolases"/>
    <property type="match status" value="1"/>
</dbReference>
<dbReference type="PATRIC" id="fig|159743.3.peg.5973"/>
<feature type="binding site" evidence="5">
    <location>
        <begin position="42"/>
        <end position="49"/>
    </location>
    <ligand>
        <name>ATP</name>
        <dbReference type="ChEBI" id="CHEBI:30616"/>
    </ligand>
</feature>
<dbReference type="PANTHER" id="PTHR11070:SF2">
    <property type="entry name" value="ATP-DEPENDENT DNA HELICASE SRS2"/>
    <property type="match status" value="1"/>
</dbReference>
<keyword evidence="2 5" id="KW-0378">Hydrolase</keyword>
<organism evidence="7 8">
    <name type="scientific">Paenibacillus terrae</name>
    <dbReference type="NCBI Taxonomy" id="159743"/>
    <lineage>
        <taxon>Bacteria</taxon>
        <taxon>Bacillati</taxon>
        <taxon>Bacillota</taxon>
        <taxon>Bacilli</taxon>
        <taxon>Bacillales</taxon>
        <taxon>Paenibacillaceae</taxon>
        <taxon>Paenibacillus</taxon>
    </lineage>
</organism>
<dbReference type="Pfam" id="PF00580">
    <property type="entry name" value="UvrD-helicase"/>
    <property type="match status" value="1"/>
</dbReference>
<comment type="caution">
    <text evidence="7">The sequence shown here is derived from an EMBL/GenBank/DDBJ whole genome shotgun (WGS) entry which is preliminary data.</text>
</comment>
<dbReference type="GO" id="GO:0016787">
    <property type="term" value="F:hydrolase activity"/>
    <property type="evidence" value="ECO:0007669"/>
    <property type="project" value="UniProtKB-UniRule"/>
</dbReference>
<sequence>MYNLSVTDEDIEHAARILKIPSGFDAQRVDVIKCMESRDIVACPGSGKTTVLLAKLIILARNLPLKNNKGICIITHTNVAIDEIKERLGDKASELLSYPNYVGTLHSFISQFIASPAFVKYYSSRISRIFEVDEYKLRLVRKFKSLNPPFSGSKLDGFLYSKLNQKLKDSKDNTAIKNAKEDVLRSLELDYTDNIIKRVSFNKKTNAIKNSNADSYREYIKLIDELMNEGVSSYNELQGLALRYANEFEKELSSLFSERFPFVFVDEMQDTSALQLQILEKVFDRQRTIFQCFGDPQQTIYESEDKGCAWHPRKPLFIKNSNRMSESIAKVADVVALEPYGMLGIESLKDDICPPIIITYKDNDVSHVLETFANLIIRYQLNKRGNTIFKAVGMVKAKNGELSITSYFPEFDKQNTNKKVNKDFTELASYLVKLDKEVVDREDIKAYYKRFILAILRFLRIRDIKTEEGKFFSNVSFLKYLREKDERLYKVVLRYFARIVLHIEENKSVLTSFKYILAIIVNRLFNYKTDLLKDKFIIGTAGSSSIIVGESRKNTYTLNDLSIEIDSVHGVKGQTHTATLYLETFYFSKTNESIIEFLSGGQRPDIEEYVEKHIRVAYVAMTRPTDLLCIVLNEKVFLENKVKLNNLGWIHYKEII</sequence>
<evidence type="ECO:0000256" key="3">
    <source>
        <dbReference type="ARBA" id="ARBA00022806"/>
    </source>
</evidence>
<evidence type="ECO:0000256" key="4">
    <source>
        <dbReference type="ARBA" id="ARBA00022840"/>
    </source>
</evidence>
<feature type="domain" description="UvrD-like helicase ATP-binding" evidence="6">
    <location>
        <begin position="21"/>
        <end position="367"/>
    </location>
</feature>
<dbReference type="GO" id="GO:0003677">
    <property type="term" value="F:DNA binding"/>
    <property type="evidence" value="ECO:0007669"/>
    <property type="project" value="InterPro"/>
</dbReference>
<name>A0A0D7WU26_9BACL</name>
<proteinExistence type="predicted"/>
<dbReference type="GO" id="GO:0043138">
    <property type="term" value="F:3'-5' DNA helicase activity"/>
    <property type="evidence" value="ECO:0007669"/>
    <property type="project" value="TreeGrafter"/>
</dbReference>
<dbReference type="Proteomes" id="UP000032534">
    <property type="component" value="Unassembled WGS sequence"/>
</dbReference>
<dbReference type="InterPro" id="IPR014016">
    <property type="entry name" value="UvrD-like_ATP-bd"/>
</dbReference>
<dbReference type="PROSITE" id="PS51198">
    <property type="entry name" value="UVRD_HELICASE_ATP_BIND"/>
    <property type="match status" value="1"/>
</dbReference>
<keyword evidence="8" id="KW-1185">Reference proteome</keyword>
<evidence type="ECO:0000256" key="2">
    <source>
        <dbReference type="ARBA" id="ARBA00022801"/>
    </source>
</evidence>
<evidence type="ECO:0000256" key="1">
    <source>
        <dbReference type="ARBA" id="ARBA00022741"/>
    </source>
</evidence>
<accession>A0A0D7WU26</accession>
<dbReference type="PANTHER" id="PTHR11070">
    <property type="entry name" value="UVRD / RECB / PCRA DNA HELICASE FAMILY MEMBER"/>
    <property type="match status" value="1"/>
</dbReference>
<gene>
    <name evidence="7" type="ORF">QD47_26850</name>
</gene>
<evidence type="ECO:0000256" key="5">
    <source>
        <dbReference type="PROSITE-ProRule" id="PRU00560"/>
    </source>
</evidence>
<dbReference type="InterPro" id="IPR000212">
    <property type="entry name" value="DNA_helicase_UvrD/REP"/>
</dbReference>
<evidence type="ECO:0000313" key="8">
    <source>
        <dbReference type="Proteomes" id="UP000032534"/>
    </source>
</evidence>
<dbReference type="SUPFAM" id="SSF52540">
    <property type="entry name" value="P-loop containing nucleoside triphosphate hydrolases"/>
    <property type="match status" value="1"/>
</dbReference>
<evidence type="ECO:0000259" key="6">
    <source>
        <dbReference type="PROSITE" id="PS51198"/>
    </source>
</evidence>
<dbReference type="RefSeq" id="WP_044648999.1">
    <property type="nucleotide sequence ID" value="NZ_JTHP01000096.1"/>
</dbReference>
<protein>
    <recommendedName>
        <fullName evidence="6">UvrD-like helicase ATP-binding domain-containing protein</fullName>
    </recommendedName>
</protein>
<reference evidence="7 8" key="1">
    <citation type="submission" date="2014-11" db="EMBL/GenBank/DDBJ databases">
        <title>Draft Genome Sequences of Paenibacillus polymyxa NRRL B-30509 and Paenibacillus terrae NRRL B-30644, Strains from a Poultry Environment that Produce Tridecaptin A and Paenicidins.</title>
        <authorList>
            <person name="van Belkum M.J."/>
            <person name="Lohans C.T."/>
            <person name="Vederas J.C."/>
        </authorList>
    </citation>
    <scope>NUCLEOTIDE SEQUENCE [LARGE SCALE GENOMIC DNA]</scope>
    <source>
        <strain evidence="7 8">NRRL B-30644</strain>
    </source>
</reference>
<dbReference type="AlphaFoldDB" id="A0A0D7WU26"/>
<dbReference type="OrthoDB" id="9765670at2"/>
<dbReference type="GO" id="GO:0000725">
    <property type="term" value="P:recombinational repair"/>
    <property type="evidence" value="ECO:0007669"/>
    <property type="project" value="TreeGrafter"/>
</dbReference>
<dbReference type="GO" id="GO:0005524">
    <property type="term" value="F:ATP binding"/>
    <property type="evidence" value="ECO:0007669"/>
    <property type="project" value="UniProtKB-UniRule"/>
</dbReference>
<keyword evidence="1 5" id="KW-0547">Nucleotide-binding</keyword>
<dbReference type="EMBL" id="JTHP01000096">
    <property type="protein sequence ID" value="KJD42686.1"/>
    <property type="molecule type" value="Genomic_DNA"/>
</dbReference>